<dbReference type="InterPro" id="IPR011576">
    <property type="entry name" value="Pyridox_Oxase_N"/>
</dbReference>
<dbReference type="SUPFAM" id="SSF50475">
    <property type="entry name" value="FMN-binding split barrel"/>
    <property type="match status" value="1"/>
</dbReference>
<dbReference type="InterPro" id="IPR052019">
    <property type="entry name" value="F420H2_bilvrd_red/Heme_oxyg"/>
</dbReference>
<dbReference type="PANTHER" id="PTHR35176">
    <property type="entry name" value="HEME OXYGENASE HI_0854-RELATED"/>
    <property type="match status" value="1"/>
</dbReference>
<evidence type="ECO:0000256" key="1">
    <source>
        <dbReference type="ARBA" id="ARBA00023002"/>
    </source>
</evidence>
<dbReference type="EMBL" id="CP046172">
    <property type="protein sequence ID" value="QIS13165.1"/>
    <property type="molecule type" value="Genomic_DNA"/>
</dbReference>
<evidence type="ECO:0000313" key="3">
    <source>
        <dbReference type="EMBL" id="QIS13165.1"/>
    </source>
</evidence>
<accession>A0A6G9YIN6</accession>
<keyword evidence="4" id="KW-1185">Reference proteome</keyword>
<name>A0A6G9YIN6_9NOCA</name>
<dbReference type="InterPro" id="IPR012349">
    <property type="entry name" value="Split_barrel_FMN-bd"/>
</dbReference>
<dbReference type="GO" id="GO:0016627">
    <property type="term" value="F:oxidoreductase activity, acting on the CH-CH group of donors"/>
    <property type="evidence" value="ECO:0007669"/>
    <property type="project" value="TreeGrafter"/>
</dbReference>
<dbReference type="KEGG" id="nah:F5544_26555"/>
<dbReference type="Gene3D" id="2.30.110.10">
    <property type="entry name" value="Electron Transport, Fmn-binding Protein, Chain A"/>
    <property type="match status" value="1"/>
</dbReference>
<dbReference type="GO" id="GO:0070967">
    <property type="term" value="F:coenzyme F420 binding"/>
    <property type="evidence" value="ECO:0007669"/>
    <property type="project" value="TreeGrafter"/>
</dbReference>
<evidence type="ECO:0000313" key="4">
    <source>
        <dbReference type="Proteomes" id="UP000503540"/>
    </source>
</evidence>
<gene>
    <name evidence="3" type="ORF">F5544_26555</name>
</gene>
<sequence length="168" mass="18312">MNMLPSVPAAVGRGQQRQWGGPVGTVVDMALSSPERQEFLAQPHIGALAVTAGPDRAPLTVPIWYQYAPGGELWVLTGPKSRKFALIEQAGRFSLMAETLEPSVRYVTVEGPVTRVVPMTDELHLEMVTRYLAPEKVDAYLAKSAAFGPQVAIYMRPEHWLSADLGAL</sequence>
<dbReference type="GO" id="GO:0005829">
    <property type="term" value="C:cytosol"/>
    <property type="evidence" value="ECO:0007669"/>
    <property type="project" value="TreeGrafter"/>
</dbReference>
<feature type="domain" description="Pyridoxamine 5'-phosphate oxidase N-terminal" evidence="2">
    <location>
        <begin position="34"/>
        <end position="160"/>
    </location>
</feature>
<proteinExistence type="predicted"/>
<dbReference type="Pfam" id="PF01243">
    <property type="entry name" value="PNPOx_N"/>
    <property type="match status" value="1"/>
</dbReference>
<reference evidence="3 4" key="1">
    <citation type="journal article" date="2019" name="ACS Chem. Biol.">
        <title>Identification and Mobilization of a Cryptic Antibiotic Biosynthesis Gene Locus from a Human-Pathogenic Nocardia Isolate.</title>
        <authorList>
            <person name="Herisse M."/>
            <person name="Ishida K."/>
            <person name="Porter J.L."/>
            <person name="Howden B."/>
            <person name="Hertweck C."/>
            <person name="Stinear T.P."/>
            <person name="Pidot S.J."/>
        </authorList>
    </citation>
    <scope>NUCLEOTIDE SEQUENCE [LARGE SCALE GENOMIC DNA]</scope>
    <source>
        <strain evidence="3 4">AUSMDU00012717</strain>
    </source>
</reference>
<keyword evidence="1" id="KW-0560">Oxidoreductase</keyword>
<protein>
    <submittedName>
        <fullName evidence="3">Pyridoxamine 5-phosphate oxidase</fullName>
    </submittedName>
</protein>
<dbReference type="AlphaFoldDB" id="A0A6G9YIN6"/>
<dbReference type="Proteomes" id="UP000503540">
    <property type="component" value="Chromosome"/>
</dbReference>
<dbReference type="PANTHER" id="PTHR35176:SF6">
    <property type="entry name" value="HEME OXYGENASE HI_0854-RELATED"/>
    <property type="match status" value="1"/>
</dbReference>
<evidence type="ECO:0000259" key="2">
    <source>
        <dbReference type="Pfam" id="PF01243"/>
    </source>
</evidence>
<organism evidence="3 4">
    <name type="scientific">Nocardia arthritidis</name>
    <dbReference type="NCBI Taxonomy" id="228602"/>
    <lineage>
        <taxon>Bacteria</taxon>
        <taxon>Bacillati</taxon>
        <taxon>Actinomycetota</taxon>
        <taxon>Actinomycetes</taxon>
        <taxon>Mycobacteriales</taxon>
        <taxon>Nocardiaceae</taxon>
        <taxon>Nocardia</taxon>
    </lineage>
</organism>